<sequence>MGSVSPPTPSRTAYLRRCVRISLLKRWPWPLLFALLGGLAGWLLDWPLWSAAALALAGLLLSALSIAVSSWRRHAADLPSPY</sequence>
<dbReference type="AlphaFoldDB" id="A0A345IFV1"/>
<evidence type="ECO:0000313" key="6">
    <source>
        <dbReference type="Proteomes" id="UP000630135"/>
    </source>
</evidence>
<evidence type="ECO:0000256" key="1">
    <source>
        <dbReference type="SAM" id="Phobius"/>
    </source>
</evidence>
<feature type="transmembrane region" description="Helical" evidence="1">
    <location>
        <begin position="50"/>
        <end position="71"/>
    </location>
</feature>
<accession>A0A345IFV1</accession>
<evidence type="ECO:0000313" key="2">
    <source>
        <dbReference type="EMBL" id="AXG98573.1"/>
    </source>
</evidence>
<reference evidence="4" key="1">
    <citation type="journal article" date="2014" name="Int. J. Syst. Evol. Microbiol.">
        <title>Complete genome of a new Firmicutes species belonging to the dominant human colonic microbiota ('Ruminococcus bicirculans') reveals two chromosomes and a selective capacity to utilize plant glucans.</title>
        <authorList>
            <consortium name="NISC Comparative Sequencing Program"/>
            <person name="Wegmann U."/>
            <person name="Louis P."/>
            <person name="Goesmann A."/>
            <person name="Henrissat B."/>
            <person name="Duncan S.H."/>
            <person name="Flint H.J."/>
        </authorList>
    </citation>
    <scope>NUCLEOTIDE SEQUENCE</scope>
    <source>
        <strain evidence="4">CGMCC 1.8884</strain>
    </source>
</reference>
<keyword evidence="1" id="KW-0472">Membrane</keyword>
<dbReference type="Proteomes" id="UP000253744">
    <property type="component" value="Chromosome"/>
</dbReference>
<evidence type="ECO:0000313" key="5">
    <source>
        <dbReference type="Proteomes" id="UP000253744"/>
    </source>
</evidence>
<dbReference type="EMBL" id="CP031158">
    <property type="protein sequence ID" value="AXG98573.1"/>
    <property type="molecule type" value="Genomic_DNA"/>
</dbReference>
<dbReference type="Proteomes" id="UP000630135">
    <property type="component" value="Unassembled WGS sequence"/>
</dbReference>
<dbReference type="Proteomes" id="UP000652720">
    <property type="component" value="Unassembled WGS sequence"/>
</dbReference>
<keyword evidence="1" id="KW-0812">Transmembrane</keyword>
<reference evidence="3" key="2">
    <citation type="journal article" date="2014" name="Int. J. Syst. Evol. Microbiol.">
        <title>Complete genome sequence of Corynebacterium casei LMG S-19264T (=DSM 44701T), isolated from a smear-ripened cheese.</title>
        <authorList>
            <consortium name="US DOE Joint Genome Institute (JGI-PGF)"/>
            <person name="Walter F."/>
            <person name="Albersmeier A."/>
            <person name="Kalinowski J."/>
            <person name="Ruckert C."/>
        </authorList>
    </citation>
    <scope>NUCLEOTIDE SEQUENCE</scope>
    <source>
        <strain evidence="3">CGMCC 1.8885</strain>
    </source>
</reference>
<protein>
    <submittedName>
        <fullName evidence="2">Uncharacterized protein</fullName>
    </submittedName>
</protein>
<dbReference type="KEGG" id="dwu:DVJ83_04680"/>
<dbReference type="GeneID" id="59164694"/>
<evidence type="ECO:0000313" key="3">
    <source>
        <dbReference type="EMBL" id="GGI81462.1"/>
    </source>
</evidence>
<proteinExistence type="predicted"/>
<feature type="transmembrane region" description="Helical" evidence="1">
    <location>
        <begin position="27"/>
        <end position="44"/>
    </location>
</feature>
<gene>
    <name evidence="2" type="ORF">DVJ83_04680</name>
    <name evidence="4" type="ORF">GCM10008021_24510</name>
    <name evidence="3" type="ORF">GCM10010914_14620</name>
</gene>
<organism evidence="2 5">
    <name type="scientific">Deinococcus wulumuqiensis</name>
    <dbReference type="NCBI Taxonomy" id="980427"/>
    <lineage>
        <taxon>Bacteria</taxon>
        <taxon>Thermotogati</taxon>
        <taxon>Deinococcota</taxon>
        <taxon>Deinococci</taxon>
        <taxon>Deinococcales</taxon>
        <taxon>Deinococcaceae</taxon>
        <taxon>Deinococcus</taxon>
    </lineage>
</organism>
<dbReference type="EMBL" id="BMLZ01000039">
    <property type="protein sequence ID" value="GGP30800.1"/>
    <property type="molecule type" value="Genomic_DNA"/>
</dbReference>
<name>A0A345IFV1_9DEIO</name>
<dbReference type="RefSeq" id="WP_017871421.1">
    <property type="nucleotide sequence ID" value="NZ_BMLZ01000039.1"/>
</dbReference>
<reference evidence="3" key="5">
    <citation type="submission" date="2023-08" db="EMBL/GenBank/DDBJ databases">
        <authorList>
            <person name="Sun Q."/>
            <person name="Zhou Y."/>
        </authorList>
    </citation>
    <scope>NUCLEOTIDE SEQUENCE</scope>
    <source>
        <strain evidence="4">CGMCC 1.8884</strain>
        <strain evidence="3">CGMCC 1.8885</strain>
    </source>
</reference>
<reference evidence="2 5" key="3">
    <citation type="submission" date="2018-07" db="EMBL/GenBank/DDBJ databases">
        <title>Complete Genome and Methylome Analysis of Deinococcus wulumuqiensis NEB 479.</title>
        <authorList>
            <person name="Fomenkov A."/>
            <person name="Luyten Y."/>
            <person name="Vincze T."/>
            <person name="Anton B.P."/>
            <person name="Clark T."/>
            <person name="Roberts R.J."/>
            <person name="Morgan R.D."/>
        </authorList>
    </citation>
    <scope>NUCLEOTIDE SEQUENCE [LARGE SCALE GENOMIC DNA]</scope>
    <source>
        <strain evidence="2 5">NEB 479</strain>
    </source>
</reference>
<dbReference type="EMBL" id="BMMA01000011">
    <property type="protein sequence ID" value="GGI81462.1"/>
    <property type="molecule type" value="Genomic_DNA"/>
</dbReference>
<keyword evidence="1" id="KW-1133">Transmembrane helix</keyword>
<reference evidence="6" key="4">
    <citation type="journal article" date="2019" name="Int. J. Syst. Evol. Microbiol.">
        <title>The Global Catalogue of Microorganisms (GCM) 10K type strain sequencing project: providing services to taxonomists for standard genome sequencing and annotation.</title>
        <authorList>
            <consortium name="The Broad Institute Genomics Platform"/>
            <consortium name="The Broad Institute Genome Sequencing Center for Infectious Disease"/>
            <person name="Wu L."/>
            <person name="Ma J."/>
        </authorList>
    </citation>
    <scope>NUCLEOTIDE SEQUENCE [LARGE SCALE GENOMIC DNA]</scope>
    <source>
        <strain evidence="6">CGMCC 1.8884</strain>
    </source>
</reference>
<evidence type="ECO:0000313" key="4">
    <source>
        <dbReference type="EMBL" id="GGP30800.1"/>
    </source>
</evidence>
<keyword evidence="6" id="KW-1185">Reference proteome</keyword>